<evidence type="ECO:0000256" key="5">
    <source>
        <dbReference type="ARBA" id="ARBA00022927"/>
    </source>
</evidence>
<dbReference type="CDD" id="cd11557">
    <property type="entry name" value="ST7"/>
    <property type="match status" value="1"/>
</dbReference>
<evidence type="ECO:0000256" key="4">
    <source>
        <dbReference type="ARBA" id="ARBA00022692"/>
    </source>
</evidence>
<evidence type="ECO:0000256" key="8">
    <source>
        <dbReference type="ARBA" id="ARBA00040270"/>
    </source>
</evidence>
<keyword evidence="15" id="KW-1185">Reference proteome</keyword>
<feature type="coiled-coil region" evidence="9">
    <location>
        <begin position="558"/>
        <end position="585"/>
    </location>
</feature>
<evidence type="ECO:0000256" key="9">
    <source>
        <dbReference type="SAM" id="Coils"/>
    </source>
</evidence>
<evidence type="ECO:0000259" key="12">
    <source>
        <dbReference type="Pfam" id="PF16206"/>
    </source>
</evidence>
<evidence type="ECO:0000256" key="10">
    <source>
        <dbReference type="SAM" id="Phobius"/>
    </source>
</evidence>
<evidence type="ECO:0000259" key="11">
    <source>
        <dbReference type="Pfam" id="PF12783"/>
    </source>
</evidence>
<dbReference type="SUPFAM" id="SSF48371">
    <property type="entry name" value="ARM repeat"/>
    <property type="match status" value="1"/>
</dbReference>
<feature type="domain" description="Mon2 C-terminal" evidence="12">
    <location>
        <begin position="1507"/>
        <end position="1662"/>
    </location>
</feature>
<keyword evidence="7 10" id="KW-0472">Membrane</keyword>
<keyword evidence="6 10" id="KW-1133">Transmembrane helix</keyword>
<dbReference type="InterPro" id="IPR007311">
    <property type="entry name" value="ST7"/>
</dbReference>
<dbReference type="EMBL" id="CADEPM010000008">
    <property type="protein sequence ID" value="CAB3409245.1"/>
    <property type="molecule type" value="Genomic_DNA"/>
</dbReference>
<feature type="domain" description="Mon2 C-terminal" evidence="12">
    <location>
        <begin position="1694"/>
        <end position="2153"/>
    </location>
</feature>
<comment type="subcellular location">
    <subcellularLocation>
        <location evidence="1">Membrane</location>
        <topology evidence="1">Multi-pass membrane protein</topology>
    </subcellularLocation>
</comment>
<dbReference type="InterPro" id="IPR032629">
    <property type="entry name" value="DCB_dom"/>
</dbReference>
<comment type="caution">
    <text evidence="14">The sequence shown here is derived from an EMBL/GenBank/DDBJ whole genome shotgun (WGS) entry which is preliminary data.</text>
</comment>
<sequence length="2184" mass="241964">MATCSWTLLWLIWIALVGVLLFCLRGPLKIYESFENVSASSYFSNLTPKFYVALTGTSSLVSGIILIFEWWYLKNNAMEAASDDGSDNDDSVESTKSLPGSECKVWRNPMALLRGAEYARYRKDHKREPLTYYDMNLSAQDHQSFFTCEDDNGKPDYEIMQMAWRERDSEARIHAAKSALAINEDCAPALILLAEEECETVADAEAMLKRALRATELALANYANNHSQISAYSERVGDVYARNARRRDINMQMYIRRRLAMCARKQGRLREAVKMFKDMSREGSIGAVLNVQENLIEACLEMQAYADVQTLLVKYDGYGAASAYEMREPRSAVLSYTSALLKVRAVAENFRCNVDTSIRRGLSLAEQSAIEALVRAIEFNPHVPIYLLELEPLILPPEHYLKRGDSEALAYAFFHMQHWKRIDGALKLLHYVWRGDFSIKVGVNNYCYPYSPQLESADRELLPSWHNLSVFPKKESMLKSMCQTMACLVTCVVALIVHHYPTNSSQLANNFAVTLMQSMDLISDSLSHWAPTNIISLLASKPVPIMSINGTIDSKKLVEALLGDLRTLSQEAKKKQNHVKEAAEAGLVRIRNINTASAVESSLLTNLRAACSELLHPLVLACATRHTRLVQIALQGIQRLVQHRILSSNGATIVANELWTLVEAECEELRVLQTVPPLVSSELIVTGNTLAKCIVMCFRLHFAKDPVVINAASAAVRQLVSTVFERVIQEDGIFSSELTVVNPAGGRPSPRAAPPTLRPCAADAYMLFRDLCLLINGEAPVWLVGIQEMTRTLGLELLESLLKGYPSVFIRHSEFGGLLSNDVCPLIIRLFSPNVKALQINSQHPSSRNSNYPPTVSADRQSFPIAMRLVRIVTLIIQFYQSILHTECEIFISTLLKFVDGDRKSWQRPLALEALHRIVSSASLVRWMSETFDCRTNSTKVLEQVASGLANVVQQSLVATQFSHDQESEIDRSQEDGSPGFLSKGLWVPYVEQLTPKKTILLDSLDRMDAVAVPDGYVLSRCCVALCDMAQAVYVAVDQLCLPDENAEETTVSKMGIAKVTYANAQPSILLAIGSLLASSTDEMVSDQLLCSLSTLISAGCRVGAGEDLHRSVYVLSIMSLPYPGYLTQLAGIPPPSPTNKKESQIAEQLFDCESWPSTAQVVATGPPCPCPVVSTDLWNRQVALTSKNMQAAKQFIASLTAHVSELSELYYLCLATCQHLTWLLAMRPTQVGQFERETRDDHAAGPTTVTTAALPDIAVLSSYIDKLAPAIGGLPDEIFLKALDSLIRLSDESLAVAATGRDSSQFPLAILYRVFLISLPKLDVFWAKASNHFIKVCNHTSVTMRDWAAVGLTSLAKQAMKAKTNMPAKDQQDVCISSLHALCSIPHVQVRRRQLDCVMSLMQTDGSFLLSTTWPTIIQIISAIIDSDTVCELSLVRQGYLGLRLVSSDFLQSIPFDCVTGLVEAVSRYGRQTTDQNISLSALTLLWTISDFIYRKMDVVGADASEAVWMVLYTCLSESCIDPRFAVRKSACQTLLQTVTAHGHALRASAWHNVIWQIMIPLLDKVRSQTRSASTEKANGELIMHHSRDTEQKQWTETCIHTLSAISKIFNSQRKSLLALQDFGAVWEALLGYLDWAACYENAELSLSAIRSYQEVLLGKVSSQTLNVNSHEKSNCSEAIFDIVAPELPQAQWVDSWKTWLRISRGLARQGCVAQSYSTNVDNKSATSSPRPLSTTSSMASLAGVYVPGPSHLTAILHVFPPLFDKVAKSISVEDLKYESLPAVLESMMNVPIPSEMAPFVLPSSSTHLTPTQEALLDAVKIVFVECTISGTSLRAAIPDQIRLLLKFASLATQRPSPTKTAPGGTKSYKEYALTTIVPFAEYSLRMAIEFFNSTASHPDVANSLIAIDIVRFLGEPLYMKYTCLSPSTWKLAASSLMTVLKTAIPYARQHPDRFVGLWPAICDTMEKFLFTPNRSNRLAADERKRDELMECQAVEIIRVEMLAHASKLPPQDVQRLIGLLHKGSISQVDSTDVLDSHTQRNELAKTCFDALLMSSDANGADASDDGSSLGNVAVISLLQRCTQVMSDFCQDWASSGDLRLPRSRTIEMISALQAVDSLISRLAKDPRMHELYSQLVSLFPSVVDVMRCCHADPQLEDQLIKTIKSYQTLFLLQNIPRAFDQS</sequence>
<evidence type="ECO:0000313" key="14">
    <source>
        <dbReference type="EMBL" id="CAB3409245.1"/>
    </source>
</evidence>
<evidence type="ECO:0000259" key="13">
    <source>
        <dbReference type="Pfam" id="PF16213"/>
    </source>
</evidence>
<dbReference type="PANTHER" id="PTHR12745:SF6">
    <property type="entry name" value="PROTEIN ST7 HOMOLOG"/>
    <property type="match status" value="1"/>
</dbReference>
<organism evidence="14 15">
    <name type="scientific">Caenorhabditis bovis</name>
    <dbReference type="NCBI Taxonomy" id="2654633"/>
    <lineage>
        <taxon>Eukaryota</taxon>
        <taxon>Metazoa</taxon>
        <taxon>Ecdysozoa</taxon>
        <taxon>Nematoda</taxon>
        <taxon>Chromadorea</taxon>
        <taxon>Rhabditida</taxon>
        <taxon>Rhabditina</taxon>
        <taxon>Rhabditomorpha</taxon>
        <taxon>Rhabditoidea</taxon>
        <taxon>Rhabditidae</taxon>
        <taxon>Peloderinae</taxon>
        <taxon>Caenorhabditis</taxon>
    </lineage>
</organism>
<evidence type="ECO:0000256" key="1">
    <source>
        <dbReference type="ARBA" id="ARBA00004141"/>
    </source>
</evidence>
<dbReference type="InterPro" id="IPR032691">
    <property type="entry name" value="Mon2/Sec7/BIG1-like_HUS"/>
</dbReference>
<keyword evidence="4 10" id="KW-0812">Transmembrane</keyword>
<name>A0A8S1F5Y3_9PELO</name>
<feature type="domain" description="Mon2/Sec7/BIG1-like HUS" evidence="11">
    <location>
        <begin position="761"/>
        <end position="834"/>
    </location>
</feature>
<evidence type="ECO:0000256" key="6">
    <source>
        <dbReference type="ARBA" id="ARBA00022989"/>
    </source>
</evidence>
<dbReference type="OrthoDB" id="294853at2759"/>
<keyword evidence="5" id="KW-0653">Protein transport</keyword>
<evidence type="ECO:0000256" key="7">
    <source>
        <dbReference type="ARBA" id="ARBA00023136"/>
    </source>
</evidence>
<evidence type="ECO:0000256" key="2">
    <source>
        <dbReference type="ARBA" id="ARBA00009751"/>
    </source>
</evidence>
<dbReference type="InterPro" id="IPR016024">
    <property type="entry name" value="ARM-type_fold"/>
</dbReference>
<dbReference type="Pfam" id="PF12783">
    <property type="entry name" value="Sec7-like_HUS"/>
    <property type="match status" value="2"/>
</dbReference>
<dbReference type="Pfam" id="PF04184">
    <property type="entry name" value="ST7"/>
    <property type="match status" value="1"/>
</dbReference>
<dbReference type="PANTHER" id="PTHR12745">
    <property type="entry name" value="SUPPRESSION OF TUMORIGENICITY 7"/>
    <property type="match status" value="1"/>
</dbReference>
<gene>
    <name evidence="14" type="ORF">CBOVIS_LOCUS10923</name>
</gene>
<comment type="similarity">
    <text evidence="2">Belongs to the ST7 family.</text>
</comment>
<dbReference type="GO" id="GO:0016020">
    <property type="term" value="C:membrane"/>
    <property type="evidence" value="ECO:0007669"/>
    <property type="project" value="UniProtKB-SubCell"/>
</dbReference>
<feature type="domain" description="Mon2 C-terminal" evidence="12">
    <location>
        <begin position="1450"/>
        <end position="1502"/>
    </location>
</feature>
<keyword evidence="3" id="KW-0813">Transport</keyword>
<dbReference type="Pfam" id="PF16213">
    <property type="entry name" value="DCB"/>
    <property type="match status" value="1"/>
</dbReference>
<dbReference type="GO" id="GO:0015031">
    <property type="term" value="P:protein transport"/>
    <property type="evidence" value="ECO:0007669"/>
    <property type="project" value="UniProtKB-KW"/>
</dbReference>
<protein>
    <recommendedName>
        <fullName evidence="8">Protein ST7 homolog</fullName>
    </recommendedName>
</protein>
<feature type="domain" description="Mon2/Sec7/BIG1-like dimerisation and cyclophilin-binding" evidence="13">
    <location>
        <begin position="554"/>
        <end position="731"/>
    </location>
</feature>
<feature type="transmembrane region" description="Helical" evidence="10">
    <location>
        <begin position="50"/>
        <end position="73"/>
    </location>
</feature>
<dbReference type="InterPro" id="IPR032817">
    <property type="entry name" value="Mon2_C"/>
</dbReference>
<dbReference type="Proteomes" id="UP000494206">
    <property type="component" value="Unassembled WGS sequence"/>
</dbReference>
<dbReference type="Pfam" id="PF16206">
    <property type="entry name" value="Mon2_C"/>
    <property type="match status" value="3"/>
</dbReference>
<proteinExistence type="inferred from homology"/>
<feature type="domain" description="Mon2/Sec7/BIG1-like HUS" evidence="11">
    <location>
        <begin position="858"/>
        <end position="941"/>
    </location>
</feature>
<evidence type="ECO:0000256" key="3">
    <source>
        <dbReference type="ARBA" id="ARBA00022448"/>
    </source>
</evidence>
<accession>A0A8S1F5Y3</accession>
<evidence type="ECO:0000313" key="15">
    <source>
        <dbReference type="Proteomes" id="UP000494206"/>
    </source>
</evidence>
<keyword evidence="9" id="KW-0175">Coiled coil</keyword>
<feature type="transmembrane region" description="Helical" evidence="10">
    <location>
        <begin position="7"/>
        <end position="30"/>
    </location>
</feature>
<reference evidence="14 15" key="1">
    <citation type="submission" date="2020-04" db="EMBL/GenBank/DDBJ databases">
        <authorList>
            <person name="Laetsch R D."/>
            <person name="Stevens L."/>
            <person name="Kumar S."/>
            <person name="Blaxter L. M."/>
        </authorList>
    </citation>
    <scope>NUCLEOTIDE SEQUENCE [LARGE SCALE GENOMIC DNA]</scope>
</reference>